<sequence length="132" mass="15555">MEKYYESYILAEVNNEDSFLFSHLLIDDYQQRYLALERHLQFPFIPRIFTSIIDADIYLFGLIYYTIVEGKTISSTIERISSEIKEKVDEFKGNNKHTKSPSALKYLRSRIQASINIYRSYLMSQNNSSDEA</sequence>
<evidence type="ECO:0000313" key="1">
    <source>
        <dbReference type="EMBL" id="SUC38068.1"/>
    </source>
</evidence>
<organism evidence="1 2">
    <name type="scientific">Prevotella pallens</name>
    <dbReference type="NCBI Taxonomy" id="60133"/>
    <lineage>
        <taxon>Bacteria</taxon>
        <taxon>Pseudomonadati</taxon>
        <taxon>Bacteroidota</taxon>
        <taxon>Bacteroidia</taxon>
        <taxon>Bacteroidales</taxon>
        <taxon>Prevotellaceae</taxon>
        <taxon>Prevotella</taxon>
    </lineage>
</organism>
<accession>A0A379GAN9</accession>
<protein>
    <submittedName>
        <fullName evidence="1">Uncharacterized protein</fullName>
    </submittedName>
</protein>
<dbReference type="AlphaFoldDB" id="A0A379GAN9"/>
<evidence type="ECO:0000313" key="2">
    <source>
        <dbReference type="Proteomes" id="UP000254235"/>
    </source>
</evidence>
<dbReference type="GeneID" id="78572160"/>
<proteinExistence type="predicted"/>
<dbReference type="RefSeq" id="WP_115084359.1">
    <property type="nucleotide sequence ID" value="NZ_UGTP01000005.1"/>
</dbReference>
<dbReference type="Proteomes" id="UP000254235">
    <property type="component" value="Unassembled WGS sequence"/>
</dbReference>
<dbReference type="EMBL" id="UGTP01000005">
    <property type="protein sequence ID" value="SUC38068.1"/>
    <property type="molecule type" value="Genomic_DNA"/>
</dbReference>
<gene>
    <name evidence="1" type="ORF">NCTC13043_02568</name>
</gene>
<reference evidence="1 2" key="1">
    <citation type="submission" date="2018-06" db="EMBL/GenBank/DDBJ databases">
        <authorList>
            <consortium name="Pathogen Informatics"/>
            <person name="Doyle S."/>
        </authorList>
    </citation>
    <scope>NUCLEOTIDE SEQUENCE [LARGE SCALE GENOMIC DNA]</scope>
    <source>
        <strain evidence="1 2">NCTC13043</strain>
    </source>
</reference>
<name>A0A379GAN9_9BACT</name>